<dbReference type="Gene3D" id="3.40.50.10540">
    <property type="entry name" value="Crotonobetainyl-coa:carnitine coa-transferase, domain 1"/>
    <property type="match status" value="1"/>
</dbReference>
<dbReference type="InterPro" id="IPR023606">
    <property type="entry name" value="CoA-Trfase_III_dom_1_sf"/>
</dbReference>
<proteinExistence type="predicted"/>
<dbReference type="InterPro" id="IPR003673">
    <property type="entry name" value="CoA-Trfase_fam_III"/>
</dbReference>
<dbReference type="PANTHER" id="PTHR48207:SF4">
    <property type="entry name" value="BLL6097 PROTEIN"/>
    <property type="match status" value="1"/>
</dbReference>
<organism evidence="2 3">
    <name type="scientific">Bradyrhizobium erythrophlei</name>
    <dbReference type="NCBI Taxonomy" id="1437360"/>
    <lineage>
        <taxon>Bacteria</taxon>
        <taxon>Pseudomonadati</taxon>
        <taxon>Pseudomonadota</taxon>
        <taxon>Alphaproteobacteria</taxon>
        <taxon>Hyphomicrobiales</taxon>
        <taxon>Nitrobacteraceae</taxon>
        <taxon>Bradyrhizobium</taxon>
    </lineage>
</organism>
<evidence type="ECO:0000313" key="2">
    <source>
        <dbReference type="EMBL" id="SHG16388.1"/>
    </source>
</evidence>
<dbReference type="AlphaFoldDB" id="A0A1M5HKF9"/>
<protein>
    <submittedName>
        <fullName evidence="2">Crotonobetainyl-CoA:carnitine CoA-transferase CaiB</fullName>
    </submittedName>
</protein>
<accession>A0A1M5HKF9</accession>
<dbReference type="GO" id="GO:0008410">
    <property type="term" value="F:CoA-transferase activity"/>
    <property type="evidence" value="ECO:0007669"/>
    <property type="project" value="TreeGrafter"/>
</dbReference>
<dbReference type="SUPFAM" id="SSF89796">
    <property type="entry name" value="CoA-transferase family III (CaiB/BaiF)"/>
    <property type="match status" value="1"/>
</dbReference>
<gene>
    <name evidence="2" type="ORF">SAMN05443248_0514</name>
</gene>
<evidence type="ECO:0000256" key="1">
    <source>
        <dbReference type="ARBA" id="ARBA00022679"/>
    </source>
</evidence>
<dbReference type="InterPro" id="IPR050483">
    <property type="entry name" value="CoA-transferase_III_domain"/>
</dbReference>
<reference evidence="2 3" key="1">
    <citation type="submission" date="2016-11" db="EMBL/GenBank/DDBJ databases">
        <authorList>
            <person name="Jaros S."/>
            <person name="Januszkiewicz K."/>
            <person name="Wedrychowicz H."/>
        </authorList>
    </citation>
    <scope>NUCLEOTIDE SEQUENCE [LARGE SCALE GENOMIC DNA]</scope>
    <source>
        <strain evidence="2 3">GAS138</strain>
    </source>
</reference>
<dbReference type="Pfam" id="PF02515">
    <property type="entry name" value="CoA_transf_3"/>
    <property type="match status" value="1"/>
</dbReference>
<sequence length="412" mass="45045">MTEFSGPLSGIKVLDLTTVFMGPSATQMLGDLGADVIKVEAPGGDSTRTLGPNGEYGLGPLFLGLNRNKRSIVIDLKSAAGSELLLELTKSADVLATNIRPAAMARLGLGYARLAELNPQLIYASMVGFSQKGPYGPKAAYDDMMQAATGLAAVMGQQAEGEPRYMPLAIADRSVGLYAFGVIAAALYARTRTGKGQCVDIPMFETMVPYVLGDHLYGHTFVPSQGEFGYPRLMAKNRRPYKTKDGYVCCLIYTDRQWKIFLEAVGKGDLLKTDPRFADIRNRTAHIDELYQLVSEELEQRTTREWLGLLPENEIPIFPMHTLESLLEDEHLAATGFFTEVEHPIVGRIRETAVPSEWSGTVPLNRHPAAALGEHTVDVLREAGLGEQRINQLVADNVVFQRPVVLQPPQAA</sequence>
<name>A0A1M5HKF9_9BRAD</name>
<evidence type="ECO:0000313" key="3">
    <source>
        <dbReference type="Proteomes" id="UP000189796"/>
    </source>
</evidence>
<dbReference type="EMBL" id="LT670817">
    <property type="protein sequence ID" value="SHG16388.1"/>
    <property type="molecule type" value="Genomic_DNA"/>
</dbReference>
<dbReference type="Proteomes" id="UP000189796">
    <property type="component" value="Chromosome I"/>
</dbReference>
<dbReference type="OrthoDB" id="9806585at2"/>
<dbReference type="InterPro" id="IPR044855">
    <property type="entry name" value="CoA-Trfase_III_dom3_sf"/>
</dbReference>
<dbReference type="PANTHER" id="PTHR48207">
    <property type="entry name" value="SUCCINATE--HYDROXYMETHYLGLUTARATE COA-TRANSFERASE"/>
    <property type="match status" value="1"/>
</dbReference>
<dbReference type="Gene3D" id="3.30.1540.10">
    <property type="entry name" value="formyl-coa transferase, domain 3"/>
    <property type="match status" value="1"/>
</dbReference>
<keyword evidence="1 2" id="KW-0808">Transferase</keyword>